<evidence type="ECO:0000313" key="3">
    <source>
        <dbReference type="Proteomes" id="UP000709959"/>
    </source>
</evidence>
<dbReference type="EMBL" id="JADKCH010000016">
    <property type="protein sequence ID" value="MBK8573339.1"/>
    <property type="molecule type" value="Genomic_DNA"/>
</dbReference>
<proteinExistence type="predicted"/>
<keyword evidence="1" id="KW-0812">Transmembrane</keyword>
<feature type="transmembrane region" description="Helical" evidence="1">
    <location>
        <begin position="93"/>
        <end position="110"/>
    </location>
</feature>
<feature type="transmembrane region" description="Helical" evidence="1">
    <location>
        <begin position="131"/>
        <end position="156"/>
    </location>
</feature>
<keyword evidence="1" id="KW-0472">Membrane</keyword>
<organism evidence="2 3">
    <name type="scientific">Candidatus Geothrix odensensis</name>
    <dbReference type="NCBI Taxonomy" id="2954440"/>
    <lineage>
        <taxon>Bacteria</taxon>
        <taxon>Pseudomonadati</taxon>
        <taxon>Acidobacteriota</taxon>
        <taxon>Holophagae</taxon>
        <taxon>Holophagales</taxon>
        <taxon>Holophagaceae</taxon>
        <taxon>Geothrix</taxon>
    </lineage>
</organism>
<gene>
    <name evidence="2" type="ORF">IPN91_12025</name>
</gene>
<accession>A0A936F3A5</accession>
<sequence length="286" mass="30916">MPIYAPTLPPAPDLHQGHPPALVLMRFDLARLWRQKIGRFFGFAFLVVLIVKVARIYLEHLFKTNQTFKPMQDFAKAILTQGADFQADLLNPASYLLWFLVALVGGGLVARDTLYRVRPLMYAHPVAPRDYLLAKLGFASALPFLILLPFALLPWAMSLLLAGLNGPVWATAPLRLLPAMAISSVLMGALAVGASSMAATPRAGIGWVLGLVLGAGTLASMIHGLTGIKAVDALNPIMLAEAWPQLFVGVAKPMVAWLPAILGTAFHIALWTFVAARRTRPSEAVI</sequence>
<feature type="transmembrane region" description="Helical" evidence="1">
    <location>
        <begin position="206"/>
        <end position="228"/>
    </location>
</feature>
<comment type="caution">
    <text evidence="2">The sequence shown here is derived from an EMBL/GenBank/DDBJ whole genome shotgun (WGS) entry which is preliminary data.</text>
</comment>
<dbReference type="AlphaFoldDB" id="A0A936F3A5"/>
<feature type="transmembrane region" description="Helical" evidence="1">
    <location>
        <begin position="176"/>
        <end position="194"/>
    </location>
</feature>
<feature type="transmembrane region" description="Helical" evidence="1">
    <location>
        <begin position="40"/>
        <end position="58"/>
    </location>
</feature>
<reference evidence="2 3" key="1">
    <citation type="submission" date="2020-10" db="EMBL/GenBank/DDBJ databases">
        <title>Connecting structure to function with the recovery of over 1000 high-quality activated sludge metagenome-assembled genomes encoding full-length rRNA genes using long-read sequencing.</title>
        <authorList>
            <person name="Singleton C.M."/>
            <person name="Petriglieri F."/>
            <person name="Kristensen J.M."/>
            <person name="Kirkegaard R.H."/>
            <person name="Michaelsen T.Y."/>
            <person name="Andersen M.H."/>
            <person name="Karst S.M."/>
            <person name="Dueholm M.S."/>
            <person name="Nielsen P.H."/>
            <person name="Albertsen M."/>
        </authorList>
    </citation>
    <scope>NUCLEOTIDE SEQUENCE [LARGE SCALE GENOMIC DNA]</scope>
    <source>
        <strain evidence="2">OdNE_18-Q3-R46-58_MAXAC.008</strain>
    </source>
</reference>
<keyword evidence="1" id="KW-1133">Transmembrane helix</keyword>
<name>A0A936F3A5_9BACT</name>
<dbReference type="Proteomes" id="UP000709959">
    <property type="component" value="Unassembled WGS sequence"/>
</dbReference>
<protein>
    <submittedName>
        <fullName evidence="2">Uncharacterized protein</fullName>
    </submittedName>
</protein>
<evidence type="ECO:0000256" key="1">
    <source>
        <dbReference type="SAM" id="Phobius"/>
    </source>
</evidence>
<feature type="transmembrane region" description="Helical" evidence="1">
    <location>
        <begin position="254"/>
        <end position="276"/>
    </location>
</feature>
<evidence type="ECO:0000313" key="2">
    <source>
        <dbReference type="EMBL" id="MBK8573339.1"/>
    </source>
</evidence>